<keyword evidence="3" id="KW-1185">Reference proteome</keyword>
<dbReference type="EMBL" id="CP109495">
    <property type="protein sequence ID" value="WUX55267.1"/>
    <property type="molecule type" value="Genomic_DNA"/>
</dbReference>
<evidence type="ECO:0000259" key="1">
    <source>
        <dbReference type="Pfam" id="PF06259"/>
    </source>
</evidence>
<reference evidence="2" key="1">
    <citation type="submission" date="2022-10" db="EMBL/GenBank/DDBJ databases">
        <title>The complete genomes of actinobacterial strains from the NBC collection.</title>
        <authorList>
            <person name="Joergensen T.S."/>
            <person name="Alvarez Arevalo M."/>
            <person name="Sterndorff E.B."/>
            <person name="Faurdal D."/>
            <person name="Vuksanovic O."/>
            <person name="Mourched A.-S."/>
            <person name="Charusanti P."/>
            <person name="Shaw S."/>
            <person name="Blin K."/>
            <person name="Weber T."/>
        </authorList>
    </citation>
    <scope>NUCLEOTIDE SEQUENCE</scope>
    <source>
        <strain evidence="2">NBC_01432</strain>
    </source>
</reference>
<keyword evidence="2" id="KW-0378">Hydrolase</keyword>
<dbReference type="InterPro" id="IPR010427">
    <property type="entry name" value="DUF1023"/>
</dbReference>
<evidence type="ECO:0000313" key="3">
    <source>
        <dbReference type="Proteomes" id="UP001432209"/>
    </source>
</evidence>
<proteinExistence type="predicted"/>
<dbReference type="Pfam" id="PF06259">
    <property type="entry name" value="Abhydrolase_8"/>
    <property type="match status" value="1"/>
</dbReference>
<organism evidence="2 3">
    <name type="scientific">Streptomyces niveus</name>
    <name type="common">Streptomyces spheroides</name>
    <dbReference type="NCBI Taxonomy" id="193462"/>
    <lineage>
        <taxon>Bacteria</taxon>
        <taxon>Bacillati</taxon>
        <taxon>Actinomycetota</taxon>
        <taxon>Actinomycetes</taxon>
        <taxon>Kitasatosporales</taxon>
        <taxon>Streptomycetaceae</taxon>
        <taxon>Streptomyces</taxon>
    </lineage>
</organism>
<accession>A0ABZ2A9B8</accession>
<dbReference type="RefSeq" id="WP_329078969.1">
    <property type="nucleotide sequence ID" value="NZ_CP109495.1"/>
</dbReference>
<dbReference type="Proteomes" id="UP001432209">
    <property type="component" value="Chromosome"/>
</dbReference>
<name>A0ABZ2A9B8_STRNV</name>
<gene>
    <name evidence="2" type="ORF">OG442_29140</name>
</gene>
<feature type="domain" description="DUF1023" evidence="1">
    <location>
        <begin position="339"/>
        <end position="507"/>
    </location>
</feature>
<evidence type="ECO:0000313" key="2">
    <source>
        <dbReference type="EMBL" id="WUX55267.1"/>
    </source>
</evidence>
<dbReference type="GO" id="GO:0016787">
    <property type="term" value="F:hydrolase activity"/>
    <property type="evidence" value="ECO:0007669"/>
    <property type="project" value="UniProtKB-KW"/>
</dbReference>
<sequence>MTSLTTLRDVKPAEFEQAADGYQAVGKAAHAAKDRITDQATVQMRGGELRGEALTAALKRLERLSDNFHYTQVECGLISLALNGFAAELRSAQKKLNDATGDAVSAGFTVRDDGSVHWEATFGEVKEDADFKRAKAQGFADRIGDALGDATKADQKWAPQLERLKAHNDLTVSDKDWGDVHNDTLALRKVSGGYLSEDDLPDGKSPAENAKWWRGLTADERAGYTALYPASVGALDGLPSDVRDDVNRTVLEEKRAKLQLELDSFPKMPRKYQAPTSSTTDEYDEWEEKTGGEERMKFLEGSLNGMGQIQERFDRTGTPPELGGPLLPQAYLLGFDPEGAGDGRVIIANGNPDTADHTAVYVPGTGAGLPKIGGDLTRGETLWSASQSFAPGKEISTITWLDYETPRSAIPIKDGDFIPEATDPEYAQKAAPALNQFMSGVQEAQGGPDGSHTTIVGHSYGSTAIGEASKHGYLAADDIVVAGSPGMQTSRADNLDVDRGHVWAMAGSLSVDQVPTGGRLVGLGDDSTVPTDRRFGANIMRTDTEDHSGYWRENSISLTNQAAVITGKYDEVELE</sequence>
<protein>
    <submittedName>
        <fullName evidence="2">Alpha/beta hydrolase family protein</fullName>
    </submittedName>
</protein>